<accession>A0A2P7S0G3</accession>
<feature type="region of interest" description="Disordered" evidence="1">
    <location>
        <begin position="63"/>
        <end position="94"/>
    </location>
</feature>
<keyword evidence="3" id="KW-1185">Reference proteome</keyword>
<sequence length="94" mass="10335">MPARLENNAGSGMADDSEPRPERFRPANDNSSPLGEPNAGKPNAATWLKIDRAALTLARIVGRRMAREDFERRSAANDNRPNRSESTEDGADQE</sequence>
<name>A0A2P7S0G3_9HYPH</name>
<organism evidence="2 3">
    <name type="scientific">Pseudaminobacter soli</name>
    <name type="common">ex Li et al. 2025</name>
    <dbReference type="NCBI Taxonomy" id="1295366"/>
    <lineage>
        <taxon>Bacteria</taxon>
        <taxon>Pseudomonadati</taxon>
        <taxon>Pseudomonadota</taxon>
        <taxon>Alphaproteobacteria</taxon>
        <taxon>Hyphomicrobiales</taxon>
        <taxon>Phyllobacteriaceae</taxon>
        <taxon>Pseudaminobacter</taxon>
    </lineage>
</organism>
<feature type="region of interest" description="Disordered" evidence="1">
    <location>
        <begin position="1"/>
        <end position="45"/>
    </location>
</feature>
<proteinExistence type="predicted"/>
<evidence type="ECO:0000313" key="2">
    <source>
        <dbReference type="EMBL" id="PSJ55960.1"/>
    </source>
</evidence>
<feature type="compositionally biased region" description="Basic and acidic residues" evidence="1">
    <location>
        <begin position="65"/>
        <end position="86"/>
    </location>
</feature>
<evidence type="ECO:0000256" key="1">
    <source>
        <dbReference type="SAM" id="MobiDB-lite"/>
    </source>
</evidence>
<evidence type="ECO:0000313" key="3">
    <source>
        <dbReference type="Proteomes" id="UP000240653"/>
    </source>
</evidence>
<feature type="compositionally biased region" description="Basic and acidic residues" evidence="1">
    <location>
        <begin position="17"/>
        <end position="26"/>
    </location>
</feature>
<dbReference type="EMBL" id="PXYL01000021">
    <property type="protein sequence ID" value="PSJ55960.1"/>
    <property type="molecule type" value="Genomic_DNA"/>
</dbReference>
<reference evidence="2 3" key="1">
    <citation type="submission" date="2018-03" db="EMBL/GenBank/DDBJ databases">
        <title>The draft genome of Mesorhizobium soli JCM 19897.</title>
        <authorList>
            <person name="Li L."/>
            <person name="Liu L."/>
            <person name="Liang L."/>
            <person name="Wang T."/>
            <person name="Zhang X."/>
        </authorList>
    </citation>
    <scope>NUCLEOTIDE SEQUENCE [LARGE SCALE GENOMIC DNA]</scope>
    <source>
        <strain evidence="2 3">JCM 19897</strain>
    </source>
</reference>
<dbReference type="Proteomes" id="UP000240653">
    <property type="component" value="Unassembled WGS sequence"/>
</dbReference>
<gene>
    <name evidence="2" type="ORF">C7I85_25980</name>
</gene>
<comment type="caution">
    <text evidence="2">The sequence shown here is derived from an EMBL/GenBank/DDBJ whole genome shotgun (WGS) entry which is preliminary data.</text>
</comment>
<protein>
    <submittedName>
        <fullName evidence="2">Uncharacterized protein</fullName>
    </submittedName>
</protein>
<dbReference type="AlphaFoldDB" id="A0A2P7S0G3"/>